<dbReference type="Proteomes" id="UP000633731">
    <property type="component" value="Unassembled WGS sequence"/>
</dbReference>
<evidence type="ECO:0000313" key="1">
    <source>
        <dbReference type="EMBL" id="MBK4727717.1"/>
    </source>
</evidence>
<keyword evidence="1" id="KW-0436">Ligase</keyword>
<reference evidence="1" key="1">
    <citation type="submission" date="2021-01" db="EMBL/GenBank/DDBJ databases">
        <title>Draft genome of Pantoea agglomerans Eh 335.</title>
        <authorList>
            <person name="Emsley S.A."/>
            <person name="Oline D.K."/>
            <person name="Saw J.H."/>
            <person name="Ushijima B."/>
            <person name="Videau P."/>
            <person name="Koyack M.J."/>
        </authorList>
    </citation>
    <scope>NUCLEOTIDE SEQUENCE</scope>
    <source>
        <strain evidence="1">Eh 335</strain>
    </source>
</reference>
<proteinExistence type="predicted"/>
<dbReference type="EC" id="6.3.4.19" evidence="1"/>
<comment type="caution">
    <text evidence="1">The sequence shown here is derived from an EMBL/GenBank/DDBJ whole genome shotgun (WGS) entry which is preliminary data.</text>
</comment>
<dbReference type="EMBL" id="JAEOXF010000017">
    <property type="protein sequence ID" value="MBK4727717.1"/>
    <property type="molecule type" value="Genomic_DNA"/>
</dbReference>
<organism evidence="1 2">
    <name type="scientific">Enterobacter agglomerans</name>
    <name type="common">Erwinia herbicola</name>
    <name type="synonym">Pantoea agglomerans</name>
    <dbReference type="NCBI Taxonomy" id="549"/>
    <lineage>
        <taxon>Bacteria</taxon>
        <taxon>Pseudomonadati</taxon>
        <taxon>Pseudomonadota</taxon>
        <taxon>Gammaproteobacteria</taxon>
        <taxon>Enterobacterales</taxon>
        <taxon>Erwiniaceae</taxon>
        <taxon>Pantoea</taxon>
        <taxon>Pantoea agglomerans group</taxon>
    </lineage>
</organism>
<evidence type="ECO:0000313" key="2">
    <source>
        <dbReference type="Proteomes" id="UP000633731"/>
    </source>
</evidence>
<keyword evidence="2" id="KW-1185">Reference proteome</keyword>
<accession>A0ACC5RSY6</accession>
<name>A0ACC5RSY6_ENTAG</name>
<protein>
    <submittedName>
        <fullName evidence="1">tRNA lysidine(34) synthetase TilS</fullName>
        <ecNumber evidence="1">6.3.4.19</ecNumber>
    </submittedName>
</protein>
<sequence length="434" mass="49364">MSSLAHLEAPLANENSLLLAYSGGLDSSVLLHQLVLLRQQRPALQLRAVHIHHGLNPLAESWVAHCQQQCARWQVPLEVVYVRVDARQGGIEAAARTARYQAFRQRLRAGETLLTAQHQDDQSETLLLALKRGSGPAGLAAMPQQHWLGEHRHLRPLLTHSRQQLEEWAHHHQLTWIEDDSNSDARYDRNFLRLEVMPMLNARWPHFSRAVARSAALCGEQEQLLDELLAESLDSLMDASGTLSILPMLEMSDARRFALLRRWIAHQQGSMPSRDALRRVWQEVACSREDAEPRFRLGQNEVRRFRGRLYWLPLLTSLSEHALPWPDRAQPLLLPDGLGQLEQHNNDGLALRPPLSGEAVSVRFQAQGSLHIVGRSGSRPLKKLWQELAVPPWQRDRTPLIFYGDRLAAAADFFVTRDGAPAAPDPAWFVYWRR</sequence>
<gene>
    <name evidence="1" type="primary">tilS</name>
    <name evidence="1" type="ORF">JJL49_21030</name>
</gene>